<protein>
    <recommendedName>
        <fullName evidence="1">CheW-like domain-containing protein</fullName>
    </recommendedName>
</protein>
<accession>A0ABX1QNE7</accession>
<sequence>MARRISLRDFQQQLAERLREASVSRLEHWLVLRAGGRRLLLPLTDATAIADEFALAPIPHAPGGYRGLANVRGNLVGVVDLGWLENGTETTLGKQSLLLVLAPRLIENTALLLEETAGLRPMNAFTPVENESGIHPWHVRAYHSADDPEPWFLIDTARLVADPLFFGITSPG</sequence>
<evidence type="ECO:0000313" key="3">
    <source>
        <dbReference type="Proteomes" id="UP000669605"/>
    </source>
</evidence>
<comment type="caution">
    <text evidence="2">The sequence shown here is derived from an EMBL/GenBank/DDBJ whole genome shotgun (WGS) entry which is preliminary data.</text>
</comment>
<dbReference type="InterPro" id="IPR036061">
    <property type="entry name" value="CheW-like_dom_sf"/>
</dbReference>
<dbReference type="PROSITE" id="PS50851">
    <property type="entry name" value="CHEW"/>
    <property type="match status" value="1"/>
</dbReference>
<gene>
    <name evidence="2" type="ORF">GV368_06665</name>
</gene>
<name>A0ABX1QNE7_9PROT</name>
<dbReference type="RefSeq" id="WP_169115969.1">
    <property type="nucleotide sequence ID" value="NZ_JAAAUB010000008.1"/>
</dbReference>
<dbReference type="Proteomes" id="UP000669605">
    <property type="component" value="Unassembled WGS sequence"/>
</dbReference>
<dbReference type="InterPro" id="IPR002545">
    <property type="entry name" value="CheW-lke_dom"/>
</dbReference>
<organism evidence="2 3">
    <name type="scientific">Tepidiphilus baoligensis</name>
    <dbReference type="NCBI Taxonomy" id="2698687"/>
    <lineage>
        <taxon>Bacteria</taxon>
        <taxon>Pseudomonadati</taxon>
        <taxon>Pseudomonadota</taxon>
        <taxon>Hydrogenophilia</taxon>
        <taxon>Hydrogenophilales</taxon>
        <taxon>Hydrogenophilaceae</taxon>
        <taxon>Tepidiphilus</taxon>
    </lineage>
</organism>
<evidence type="ECO:0000313" key="2">
    <source>
        <dbReference type="EMBL" id="NMH16786.1"/>
    </source>
</evidence>
<proteinExistence type="predicted"/>
<dbReference type="EMBL" id="JAAAUB010000008">
    <property type="protein sequence ID" value="NMH16786.1"/>
    <property type="molecule type" value="Genomic_DNA"/>
</dbReference>
<reference evidence="2 3" key="1">
    <citation type="journal article" date="2020" name="Curr. Microbiol.">
        <title>Tepidiphilus baoligensis sp. nov., a Novel Bacterium of the Family Hydrogenophilaceae Isolated from an Oil Reservoir.</title>
        <authorList>
            <person name="Zhang X."/>
            <person name="Wang G."/>
            <person name="Ma X."/>
            <person name="Yu J."/>
            <person name="You J."/>
            <person name="Xue Y."/>
            <person name="Ma Y."/>
        </authorList>
    </citation>
    <scope>NUCLEOTIDE SEQUENCE [LARGE SCALE GENOMIC DNA]</scope>
    <source>
        <strain evidence="2 3">B18-69</strain>
    </source>
</reference>
<dbReference type="Gene3D" id="2.40.50.180">
    <property type="entry name" value="CheA-289, Domain 4"/>
    <property type="match status" value="1"/>
</dbReference>
<dbReference type="SUPFAM" id="SSF50341">
    <property type="entry name" value="CheW-like"/>
    <property type="match status" value="1"/>
</dbReference>
<feature type="domain" description="CheW-like" evidence="1">
    <location>
        <begin position="26"/>
        <end position="165"/>
    </location>
</feature>
<dbReference type="Pfam" id="PF01584">
    <property type="entry name" value="CheW"/>
    <property type="match status" value="1"/>
</dbReference>
<evidence type="ECO:0000259" key="1">
    <source>
        <dbReference type="PROSITE" id="PS50851"/>
    </source>
</evidence>
<keyword evidence="3" id="KW-1185">Reference proteome</keyword>